<dbReference type="PRINTS" id="PR00504">
    <property type="entry name" value="CHROMODOMAIN"/>
</dbReference>
<feature type="compositionally biased region" description="Basic and acidic residues" evidence="3">
    <location>
        <begin position="245"/>
        <end position="254"/>
    </location>
</feature>
<feature type="region of interest" description="Disordered" evidence="3">
    <location>
        <begin position="1"/>
        <end position="101"/>
    </location>
</feature>
<dbReference type="EMBL" id="CAVLGL010000080">
    <property type="protein sequence ID" value="CAK1586155.1"/>
    <property type="molecule type" value="Genomic_DNA"/>
</dbReference>
<dbReference type="InterPro" id="IPR016197">
    <property type="entry name" value="Chromo-like_dom_sf"/>
</dbReference>
<feature type="region of interest" description="Disordered" evidence="3">
    <location>
        <begin position="245"/>
        <end position="292"/>
    </location>
</feature>
<dbReference type="Proteomes" id="UP001314205">
    <property type="component" value="Unassembled WGS sequence"/>
</dbReference>
<protein>
    <recommendedName>
        <fullName evidence="4">Chromo domain-containing protein</fullName>
    </recommendedName>
</protein>
<feature type="compositionally biased region" description="Polar residues" evidence="3">
    <location>
        <begin position="14"/>
        <end position="26"/>
    </location>
</feature>
<comment type="subcellular location">
    <subcellularLocation>
        <location evidence="1">Nucleus</location>
    </subcellularLocation>
</comment>
<dbReference type="AlphaFoldDB" id="A0AAV1KTS5"/>
<dbReference type="CDD" id="cd00024">
    <property type="entry name" value="CD_CSD"/>
    <property type="match status" value="2"/>
</dbReference>
<evidence type="ECO:0000313" key="5">
    <source>
        <dbReference type="EMBL" id="CAK1586155.1"/>
    </source>
</evidence>
<dbReference type="SMART" id="SM00298">
    <property type="entry name" value="CHROMO"/>
    <property type="match status" value="2"/>
</dbReference>
<comment type="caution">
    <text evidence="5">The sequence shown here is derived from an EMBL/GenBank/DDBJ whole genome shotgun (WGS) entry which is preliminary data.</text>
</comment>
<evidence type="ECO:0000313" key="6">
    <source>
        <dbReference type="Proteomes" id="UP001314205"/>
    </source>
</evidence>
<feature type="compositionally biased region" description="Basic residues" evidence="3">
    <location>
        <begin position="275"/>
        <end position="285"/>
    </location>
</feature>
<evidence type="ECO:0000256" key="2">
    <source>
        <dbReference type="ARBA" id="ARBA00023242"/>
    </source>
</evidence>
<feature type="compositionally biased region" description="Basic residues" evidence="3">
    <location>
        <begin position="71"/>
        <end position="86"/>
    </location>
</feature>
<dbReference type="GO" id="GO:0005694">
    <property type="term" value="C:chromosome"/>
    <property type="evidence" value="ECO:0007669"/>
    <property type="project" value="UniProtKB-ARBA"/>
</dbReference>
<feature type="compositionally biased region" description="Acidic residues" evidence="3">
    <location>
        <begin position="27"/>
        <end position="38"/>
    </location>
</feature>
<organism evidence="5 6">
    <name type="scientific">Parnassius mnemosyne</name>
    <name type="common">clouded apollo</name>
    <dbReference type="NCBI Taxonomy" id="213953"/>
    <lineage>
        <taxon>Eukaryota</taxon>
        <taxon>Metazoa</taxon>
        <taxon>Ecdysozoa</taxon>
        <taxon>Arthropoda</taxon>
        <taxon>Hexapoda</taxon>
        <taxon>Insecta</taxon>
        <taxon>Pterygota</taxon>
        <taxon>Neoptera</taxon>
        <taxon>Endopterygota</taxon>
        <taxon>Lepidoptera</taxon>
        <taxon>Glossata</taxon>
        <taxon>Ditrysia</taxon>
        <taxon>Papilionoidea</taxon>
        <taxon>Papilionidae</taxon>
        <taxon>Parnassiinae</taxon>
        <taxon>Parnassini</taxon>
        <taxon>Parnassius</taxon>
        <taxon>Driopa</taxon>
    </lineage>
</organism>
<feature type="compositionally biased region" description="Basic and acidic residues" evidence="3">
    <location>
        <begin position="60"/>
        <end position="70"/>
    </location>
</feature>
<dbReference type="PROSITE" id="PS50013">
    <property type="entry name" value="CHROMO_2"/>
    <property type="match status" value="2"/>
</dbReference>
<feature type="region of interest" description="Disordered" evidence="3">
    <location>
        <begin position="137"/>
        <end position="188"/>
    </location>
</feature>
<keyword evidence="6" id="KW-1185">Reference proteome</keyword>
<reference evidence="5 6" key="1">
    <citation type="submission" date="2023-11" db="EMBL/GenBank/DDBJ databases">
        <authorList>
            <person name="Hedman E."/>
            <person name="Englund M."/>
            <person name="Stromberg M."/>
            <person name="Nyberg Akerstrom W."/>
            <person name="Nylinder S."/>
            <person name="Jareborg N."/>
            <person name="Kallberg Y."/>
            <person name="Kronander E."/>
        </authorList>
    </citation>
    <scope>NUCLEOTIDE SEQUENCE [LARGE SCALE GENOMIC DNA]</scope>
</reference>
<dbReference type="InterPro" id="IPR023779">
    <property type="entry name" value="Chromodomain_CS"/>
</dbReference>
<dbReference type="PROSITE" id="PS00598">
    <property type="entry name" value="CHROMO_1"/>
    <property type="match status" value="1"/>
</dbReference>
<dbReference type="InterPro" id="IPR017984">
    <property type="entry name" value="Chromo_dom_subgr"/>
</dbReference>
<feature type="compositionally biased region" description="Basic and acidic residues" evidence="3">
    <location>
        <begin position="87"/>
        <end position="101"/>
    </location>
</feature>
<gene>
    <name evidence="5" type="ORF">PARMNEM_LOCUS7147</name>
</gene>
<dbReference type="GO" id="GO:0005634">
    <property type="term" value="C:nucleus"/>
    <property type="evidence" value="ECO:0007669"/>
    <property type="project" value="UniProtKB-SubCell"/>
</dbReference>
<accession>A0AAV1KTS5</accession>
<feature type="compositionally biased region" description="Basic residues" evidence="3">
    <location>
        <begin position="161"/>
        <end position="177"/>
    </location>
</feature>
<dbReference type="InterPro" id="IPR023780">
    <property type="entry name" value="Chromo_domain"/>
</dbReference>
<dbReference type="Pfam" id="PF00385">
    <property type="entry name" value="Chromo"/>
    <property type="match status" value="2"/>
</dbReference>
<sequence length="292" mass="33508">MRKVSKNRTDDDVISSTNGSGSVATEENQDAEAEQPVDENEKVPETKSGNTDDNVDDSSDVAKEEADTPKKAKAKKSKSKKKKTEKPKKEDAEEYEVEKIIDSKRIKGKLHYLIRWKGYSADSDTWEPENTLSCPELINKFNEEKENSKDKDGDTPQEKKGNKRKSKTNTKTSSKKAKNAEWDSENADEAAEYEVERILEVHHKKSGKREFLIHWKGWSSKFDSWEPESNLNCPELIKKFMEKVDSARSSDSRSLRVAPETTNRFTLQDPTSGRRLSKRKSQRQRVRYDNAE</sequence>
<dbReference type="SUPFAM" id="SSF54160">
    <property type="entry name" value="Chromo domain-like"/>
    <property type="match status" value="2"/>
</dbReference>
<feature type="domain" description="Chromo" evidence="4">
    <location>
        <begin position="193"/>
        <end position="252"/>
    </location>
</feature>
<feature type="compositionally biased region" description="Basic and acidic residues" evidence="3">
    <location>
        <begin position="141"/>
        <end position="160"/>
    </location>
</feature>
<dbReference type="PANTHER" id="PTHR22812">
    <property type="entry name" value="CHROMOBOX PROTEIN"/>
    <property type="match status" value="1"/>
</dbReference>
<keyword evidence="2" id="KW-0539">Nucleus</keyword>
<proteinExistence type="predicted"/>
<evidence type="ECO:0000256" key="1">
    <source>
        <dbReference type="ARBA" id="ARBA00004123"/>
    </source>
</evidence>
<dbReference type="Gene3D" id="2.40.50.40">
    <property type="match status" value="2"/>
</dbReference>
<name>A0AAV1KTS5_9NEOP</name>
<evidence type="ECO:0000256" key="3">
    <source>
        <dbReference type="SAM" id="MobiDB-lite"/>
    </source>
</evidence>
<feature type="compositionally biased region" description="Polar residues" evidence="3">
    <location>
        <begin position="260"/>
        <end position="271"/>
    </location>
</feature>
<feature type="domain" description="Chromo" evidence="4">
    <location>
        <begin position="95"/>
        <end position="153"/>
    </location>
</feature>
<dbReference type="InterPro" id="IPR051219">
    <property type="entry name" value="Heterochromatin_chromo-domain"/>
</dbReference>
<dbReference type="InterPro" id="IPR000953">
    <property type="entry name" value="Chromo/chromo_shadow_dom"/>
</dbReference>
<evidence type="ECO:0000259" key="4">
    <source>
        <dbReference type="PROSITE" id="PS50013"/>
    </source>
</evidence>